<dbReference type="GeneID" id="59299636"/>
<sequence>MSNTAADAAAAAAAVVARAAAAAEVARSRAETTTVSQGTPIDHLLLSAIPALPWPGDHRDVVAVKMRQAWFYDDRSSHIPDSLRGRMRPNLLDDKNYVRLYEGEPGYMFGRNNGEAMVFFFKGATMIIVVIPHRILDVGVPFRSIAEQTAAQFIAPGVPTVAIQSMATDLVYEKLIRTFWVAVRNESAALRSVGLEQQRIDELLAGNNLAYHVDTIIAAFTRAARRVLGNPRFSLRDLLSLPHVSEQWPGNRPCIYVRFYTQPTDQPPGSYREESQSDINEFVGCYAGQTRFPWRRHTMHETMTESPDAQNSPHYSVARKSTADNRHAIPLLVFDQNVPDAVLYMAEQTVILLLRTYRQAMFAEIAHGDMSFFQTLQRKAQLLYSIFGPIRQQLGWPVLRLRGCNHSSPLFETRARILIHQIPMVVGGSSGTRTFTTYRVRRNVVSVRGSSRRGTTSTGRFGIHLIFNNPSNNERVHFTPTFSRETLNIEGPKPEDARSGYLVAEIMDDKGPHPRAWVGVPSVGPYKNFDRASSIALRFEWYDQARRQWYSVYLHRQTHQQARENNHHVVAGNLAWFVNVWRVAMNMVQVFEGIVYQGDLPPGLHRQLVLGDVKILETDHLRQTYRWVPRTHVTLPAPSLATWNDNFRRMFTRFRSDLTLVGPTNPPRMADDIMNRAPRDNRSSVSTEHKCDSCNLFGKGIQCVQDESVTDAWVCKLCSILNRPCTFTAWSELRVLWGSEEPYIRTGVPLSKYPTGPLKFLAYHHTMNPDQLREIRGVVLPLLEKLGESEEALLIDNEDGAEVQVEREVGRVDRDFDAE</sequence>
<evidence type="ECO:0000313" key="1">
    <source>
        <dbReference type="EMBL" id="KAF5611779.1"/>
    </source>
</evidence>
<reference evidence="1 2" key="1">
    <citation type="submission" date="2020-05" db="EMBL/GenBank/DDBJ databases">
        <title>Identification and distribution of gene clusters putatively required for synthesis of sphingolipid metabolism inhibitors in phylogenetically diverse species of the filamentous fungus Fusarium.</title>
        <authorList>
            <person name="Kim H.-S."/>
            <person name="Busman M."/>
            <person name="Brown D.W."/>
            <person name="Divon H."/>
            <person name="Uhlig S."/>
            <person name="Proctor R.H."/>
        </authorList>
    </citation>
    <scope>NUCLEOTIDE SEQUENCE [LARGE SCALE GENOMIC DNA]</scope>
    <source>
        <strain evidence="1 2">NRRL 66243</strain>
    </source>
</reference>
<dbReference type="Proteomes" id="UP000530670">
    <property type="component" value="Unassembled WGS sequence"/>
</dbReference>
<dbReference type="EMBL" id="JAAQRI010000580">
    <property type="protein sequence ID" value="KAF5611779.1"/>
    <property type="molecule type" value="Genomic_DNA"/>
</dbReference>
<keyword evidence="2" id="KW-1185">Reference proteome</keyword>
<organism evidence="1 2">
    <name type="scientific">Fusarium tjaetaba</name>
    <dbReference type="NCBI Taxonomy" id="1567544"/>
    <lineage>
        <taxon>Eukaryota</taxon>
        <taxon>Fungi</taxon>
        <taxon>Dikarya</taxon>
        <taxon>Ascomycota</taxon>
        <taxon>Pezizomycotina</taxon>
        <taxon>Sordariomycetes</taxon>
        <taxon>Hypocreomycetidae</taxon>
        <taxon>Hypocreales</taxon>
        <taxon>Nectriaceae</taxon>
        <taxon>Fusarium</taxon>
        <taxon>Fusarium fujikuroi species complex</taxon>
    </lineage>
</organism>
<proteinExistence type="predicted"/>
<dbReference type="AlphaFoldDB" id="A0A8H5V860"/>
<name>A0A8H5V860_9HYPO</name>
<evidence type="ECO:0000313" key="2">
    <source>
        <dbReference type="Proteomes" id="UP000530670"/>
    </source>
</evidence>
<dbReference type="RefSeq" id="XP_037198830.1">
    <property type="nucleotide sequence ID" value="XM_037347366.1"/>
</dbReference>
<comment type="caution">
    <text evidence="1">The sequence shown here is derived from an EMBL/GenBank/DDBJ whole genome shotgun (WGS) entry which is preliminary data.</text>
</comment>
<accession>A0A8H5V860</accession>
<gene>
    <name evidence="1" type="ORF">FTJAE_14158</name>
</gene>
<dbReference type="OrthoDB" id="5154081at2759"/>
<protein>
    <submittedName>
        <fullName evidence="1">Uncharacterized protein</fullName>
    </submittedName>
</protein>